<organism evidence="2 3">
    <name type="scientific">Alistipes timonensis JC136</name>
    <dbReference type="NCBI Taxonomy" id="1033731"/>
    <lineage>
        <taxon>Bacteria</taxon>
        <taxon>Pseudomonadati</taxon>
        <taxon>Bacteroidota</taxon>
        <taxon>Bacteroidia</taxon>
        <taxon>Bacteroidales</taxon>
        <taxon>Rikenellaceae</taxon>
        <taxon>Alistipes</taxon>
    </lineage>
</organism>
<feature type="transmembrane region" description="Helical" evidence="1">
    <location>
        <begin position="99"/>
        <end position="129"/>
    </location>
</feature>
<feature type="transmembrane region" description="Helical" evidence="1">
    <location>
        <begin position="56"/>
        <end position="78"/>
    </location>
</feature>
<dbReference type="OrthoDB" id="5764958at2"/>
<keyword evidence="1" id="KW-0472">Membrane</keyword>
<sequence length="221" mass="24422">MTLHLIYKEWIKTRWFALVALVAGLAAVVGIFAGVAGGIRSDAPLYLSRLLTNKEAFFALFRFVPLFAAVLIGVSQFLPEVVDKRIKLSLHLPLGPVRVVYSMVLYGFLLLSAILACCLLLFVGLTAVYLPAEVIRAALVTMMPWVLGGMTAYFWIAMIAMEPVGKFRFFYFIVAYLLISVFMRKFAVGNVETLLPVLAALTGVSSVSVLFTARRFNKGEL</sequence>
<name>A0A1H4AT62_9BACT</name>
<dbReference type="AlphaFoldDB" id="A0A1H4AT62"/>
<dbReference type="Proteomes" id="UP000183253">
    <property type="component" value="Unassembled WGS sequence"/>
</dbReference>
<feature type="transmembrane region" description="Helical" evidence="1">
    <location>
        <begin position="169"/>
        <end position="187"/>
    </location>
</feature>
<evidence type="ECO:0000313" key="2">
    <source>
        <dbReference type="EMBL" id="SEA39080.1"/>
    </source>
</evidence>
<keyword evidence="1" id="KW-0812">Transmembrane</keyword>
<dbReference type="EMBL" id="FNRI01000003">
    <property type="protein sequence ID" value="SEA39080.1"/>
    <property type="molecule type" value="Genomic_DNA"/>
</dbReference>
<dbReference type="STRING" id="1033731.SAMN05444145_103114"/>
<gene>
    <name evidence="2" type="ORF">SAMN05444145_103114</name>
</gene>
<feature type="transmembrane region" description="Helical" evidence="1">
    <location>
        <begin position="193"/>
        <end position="213"/>
    </location>
</feature>
<keyword evidence="3" id="KW-1185">Reference proteome</keyword>
<feature type="transmembrane region" description="Helical" evidence="1">
    <location>
        <begin position="135"/>
        <end position="157"/>
    </location>
</feature>
<reference evidence="2 3" key="1">
    <citation type="submission" date="2016-10" db="EMBL/GenBank/DDBJ databases">
        <authorList>
            <person name="de Groot N.N."/>
        </authorList>
    </citation>
    <scope>NUCLEOTIDE SEQUENCE [LARGE SCALE GENOMIC DNA]</scope>
    <source>
        <strain evidence="2 3">DSM 25383</strain>
    </source>
</reference>
<keyword evidence="1" id="KW-1133">Transmembrane helix</keyword>
<feature type="transmembrane region" description="Helical" evidence="1">
    <location>
        <begin position="15"/>
        <end position="36"/>
    </location>
</feature>
<dbReference type="RefSeq" id="WP_010261445.1">
    <property type="nucleotide sequence ID" value="NZ_CAEG01000010.1"/>
</dbReference>
<evidence type="ECO:0000256" key="1">
    <source>
        <dbReference type="SAM" id="Phobius"/>
    </source>
</evidence>
<accession>A0A1H4AT62</accession>
<protein>
    <recommendedName>
        <fullName evidence="4">ABC-2 family transporter protein</fullName>
    </recommendedName>
</protein>
<evidence type="ECO:0008006" key="4">
    <source>
        <dbReference type="Google" id="ProtNLM"/>
    </source>
</evidence>
<evidence type="ECO:0000313" key="3">
    <source>
        <dbReference type="Proteomes" id="UP000183253"/>
    </source>
</evidence>
<proteinExistence type="predicted"/>